<keyword evidence="2" id="KW-0812">Transmembrane</keyword>
<evidence type="ECO:0000313" key="3">
    <source>
        <dbReference type="EMBL" id="GLW58623.1"/>
    </source>
</evidence>
<feature type="transmembrane region" description="Helical" evidence="2">
    <location>
        <begin position="103"/>
        <end position="121"/>
    </location>
</feature>
<evidence type="ECO:0000256" key="2">
    <source>
        <dbReference type="SAM" id="Phobius"/>
    </source>
</evidence>
<sequence length="250" mass="25752">MTGGGAVDGSGRATEDPVSGPPTSGGSTALEAAGAAGPPPPPPQAHVAPGRPGRPGWSERRRRAAALGLLALVVLLVALVRAAARAARDGKPVVLIEVFHHPLPYAAAVLVLIVLAVLVGTRSRATRTLLLVPVLGCALLASPVALIVFGDLPHETADRPAPGRSDRSLVIHEGSAMIDPLWWVSVDAGSGLTARRWPVGYFNGDDPDDALASAQWDGPDRIRLATEGGEVFVVALDPATGRPEHRVRAG</sequence>
<dbReference type="EMBL" id="BSRX01000055">
    <property type="protein sequence ID" value="GLW58623.1"/>
    <property type="molecule type" value="Genomic_DNA"/>
</dbReference>
<keyword evidence="2" id="KW-0472">Membrane</keyword>
<reference evidence="3" key="1">
    <citation type="submission" date="2023-02" db="EMBL/GenBank/DDBJ databases">
        <title>Kitasatospora phosalacinea NBRC 14362.</title>
        <authorList>
            <person name="Ichikawa N."/>
            <person name="Sato H."/>
            <person name="Tonouchi N."/>
        </authorList>
    </citation>
    <scope>NUCLEOTIDE SEQUENCE</scope>
    <source>
        <strain evidence="3">NBRC 14362</strain>
    </source>
</reference>
<accession>A0A9W6PPN1</accession>
<dbReference type="Proteomes" id="UP001165143">
    <property type="component" value="Unassembled WGS sequence"/>
</dbReference>
<gene>
    <name evidence="3" type="ORF">Kpho01_66340</name>
</gene>
<comment type="caution">
    <text evidence="3">The sequence shown here is derived from an EMBL/GenBank/DDBJ whole genome shotgun (WGS) entry which is preliminary data.</text>
</comment>
<proteinExistence type="predicted"/>
<feature type="compositionally biased region" description="Low complexity" evidence="1">
    <location>
        <begin position="25"/>
        <end position="36"/>
    </location>
</feature>
<keyword evidence="2" id="KW-1133">Transmembrane helix</keyword>
<organism evidence="3 4">
    <name type="scientific">Kitasatospora phosalacinea</name>
    <dbReference type="NCBI Taxonomy" id="2065"/>
    <lineage>
        <taxon>Bacteria</taxon>
        <taxon>Bacillati</taxon>
        <taxon>Actinomycetota</taxon>
        <taxon>Actinomycetes</taxon>
        <taxon>Kitasatosporales</taxon>
        <taxon>Streptomycetaceae</taxon>
        <taxon>Kitasatospora</taxon>
    </lineage>
</organism>
<feature type="transmembrane region" description="Helical" evidence="2">
    <location>
        <begin position="64"/>
        <end position="83"/>
    </location>
</feature>
<evidence type="ECO:0000313" key="4">
    <source>
        <dbReference type="Proteomes" id="UP001165143"/>
    </source>
</evidence>
<dbReference type="AlphaFoldDB" id="A0A9W6PPN1"/>
<name>A0A9W6PPN1_9ACTN</name>
<evidence type="ECO:0000256" key="1">
    <source>
        <dbReference type="SAM" id="MobiDB-lite"/>
    </source>
</evidence>
<feature type="region of interest" description="Disordered" evidence="1">
    <location>
        <begin position="1"/>
        <end position="59"/>
    </location>
</feature>
<protein>
    <submittedName>
        <fullName evidence="3">Uncharacterized protein</fullName>
    </submittedName>
</protein>
<feature type="transmembrane region" description="Helical" evidence="2">
    <location>
        <begin position="128"/>
        <end position="149"/>
    </location>
</feature>